<dbReference type="Proteomes" id="UP000588068">
    <property type="component" value="Unassembled WGS sequence"/>
</dbReference>
<dbReference type="RefSeq" id="WP_184334617.1">
    <property type="nucleotide sequence ID" value="NZ_JACHHZ010000005.1"/>
</dbReference>
<reference evidence="2 3" key="1">
    <citation type="submission" date="2020-08" db="EMBL/GenBank/DDBJ databases">
        <title>Genomic Encyclopedia of Type Strains, Phase IV (KMG-IV): sequencing the most valuable type-strain genomes for metagenomic binning, comparative biology and taxonomic classification.</title>
        <authorList>
            <person name="Goeker M."/>
        </authorList>
    </citation>
    <scope>NUCLEOTIDE SEQUENCE [LARGE SCALE GENOMIC DNA]</scope>
    <source>
        <strain evidence="2 3">DSM 26723</strain>
    </source>
</reference>
<dbReference type="AlphaFoldDB" id="A0A841HSE1"/>
<evidence type="ECO:0000313" key="2">
    <source>
        <dbReference type="EMBL" id="MBB6095219.1"/>
    </source>
</evidence>
<accession>A0A841HSE1</accession>
<keyword evidence="3" id="KW-1185">Reference proteome</keyword>
<keyword evidence="1" id="KW-0732">Signal</keyword>
<name>A0A841HSE1_9GAMM</name>
<gene>
    <name evidence="2" type="ORF">HNQ60_004109</name>
</gene>
<protein>
    <submittedName>
        <fullName evidence="2">Uncharacterized protein</fullName>
    </submittedName>
</protein>
<proteinExistence type="predicted"/>
<evidence type="ECO:0000313" key="3">
    <source>
        <dbReference type="Proteomes" id="UP000588068"/>
    </source>
</evidence>
<organism evidence="2 3">
    <name type="scientific">Povalibacter uvarum</name>
    <dbReference type="NCBI Taxonomy" id="732238"/>
    <lineage>
        <taxon>Bacteria</taxon>
        <taxon>Pseudomonadati</taxon>
        <taxon>Pseudomonadota</taxon>
        <taxon>Gammaproteobacteria</taxon>
        <taxon>Steroidobacterales</taxon>
        <taxon>Steroidobacteraceae</taxon>
        <taxon>Povalibacter</taxon>
    </lineage>
</organism>
<dbReference type="EMBL" id="JACHHZ010000005">
    <property type="protein sequence ID" value="MBB6095219.1"/>
    <property type="molecule type" value="Genomic_DNA"/>
</dbReference>
<evidence type="ECO:0000256" key="1">
    <source>
        <dbReference type="SAM" id="SignalP"/>
    </source>
</evidence>
<sequence>MKLFLGALVPAILLAAAPLSAQEAPSLKGKYAVVIQEDCVFSASGFGPGPLFQALGPVTRGTGTLQGEAILSSDGTGQMTLNNAFIGTNPALTPALGYALTCPVQHSVGPAGDFEATFDCTGVTTTGTGSQVALQVFQNGMAVNGHARAKRFVLAASTGLDIETIGSAAATPVQRMCHRTFQLLKLAKNGGE</sequence>
<comment type="caution">
    <text evidence="2">The sequence shown here is derived from an EMBL/GenBank/DDBJ whole genome shotgun (WGS) entry which is preliminary data.</text>
</comment>
<feature type="chain" id="PRO_5032435300" evidence="1">
    <location>
        <begin position="22"/>
        <end position="192"/>
    </location>
</feature>
<feature type="signal peptide" evidence="1">
    <location>
        <begin position="1"/>
        <end position="21"/>
    </location>
</feature>